<sequence>MASKRDLVEAQSFSRRRLLTAFTSGAPQGRELDPAKPMRGVAAGVLLTVLVLLGSIAWGILRPVLPSGWDDGSLVVVKQSGTRYVGSQGTLYPVLNVTSARLAIPSSAFHVVEAKADDVADAPRGATIGIPGAPDSLPAPDRLVDDAWRACVAQDGTTAVTIGGLDAPTAAPADAPGVLVTSGGDEYLVVGGARYEIPLGDVPAVERALGLDQQEPVEVPAGWLTLLRPGTDLAPLTIEGAGDPVPAASGLPLDLVVGSLVETSGTGVADALYAVDADGRLATLSPLAAALYALGSGADVGEPRSLTAADLSEVLNAEEPAGAADWPAEVPPMLADGEAPCVVLDPAGAVSFVGAPTVDEGGVLVEPGGGALVRGAGADGAAGETWFVDETGTAFALPGADAEVLARLGYKPEDVRRVAPAWVGLLPTGPALTVEAAQREVRAASASS</sequence>
<evidence type="ECO:0000313" key="2">
    <source>
        <dbReference type="EMBL" id="AEE45097.1"/>
    </source>
</evidence>
<dbReference type="PANTHER" id="PTHR40765">
    <property type="entry name" value="ESX-2 SECRETION SYSTEM ATPASE ECCB2"/>
    <property type="match status" value="1"/>
</dbReference>
<name>F4H1C6_CELFA</name>
<keyword evidence="3" id="KW-1185">Reference proteome</keyword>
<feature type="transmembrane region" description="Helical" evidence="1">
    <location>
        <begin position="40"/>
        <end position="61"/>
    </location>
</feature>
<dbReference type="PANTHER" id="PTHR40765:SF2">
    <property type="entry name" value="ESX-2 SECRETION SYSTEM ATPASE ECCB2"/>
    <property type="match status" value="1"/>
</dbReference>
<proteinExistence type="predicted"/>
<organism evidence="2 3">
    <name type="scientific">Cellulomonas fimi (strain ATCC 484 / DSM 20113 / JCM 1341 / CCUG 24087 / LMG 16345 / NBRC 15513 / NCIMB 8980 / NCTC 7547 / NRS-133)</name>
    <dbReference type="NCBI Taxonomy" id="590998"/>
    <lineage>
        <taxon>Bacteria</taxon>
        <taxon>Bacillati</taxon>
        <taxon>Actinomycetota</taxon>
        <taxon>Actinomycetes</taxon>
        <taxon>Micrococcales</taxon>
        <taxon>Cellulomonadaceae</taxon>
        <taxon>Cellulomonas</taxon>
    </lineage>
</organism>
<dbReference type="eggNOG" id="COG3266">
    <property type="taxonomic scope" value="Bacteria"/>
</dbReference>
<dbReference type="InterPro" id="IPR044857">
    <property type="entry name" value="T7SS_EccB_R1"/>
</dbReference>
<keyword evidence="1" id="KW-0812">Transmembrane</keyword>
<dbReference type="RefSeq" id="WP_013770125.1">
    <property type="nucleotide sequence ID" value="NC_015514.1"/>
</dbReference>
<dbReference type="GO" id="GO:0005576">
    <property type="term" value="C:extracellular region"/>
    <property type="evidence" value="ECO:0007669"/>
    <property type="project" value="TreeGrafter"/>
</dbReference>
<keyword evidence="1" id="KW-1133">Transmembrane helix</keyword>
<dbReference type="AlphaFoldDB" id="F4H1C6"/>
<evidence type="ECO:0000256" key="1">
    <source>
        <dbReference type="SAM" id="Phobius"/>
    </source>
</evidence>
<dbReference type="KEGG" id="cfi:Celf_0960"/>
<protein>
    <recommendedName>
        <fullName evidence="4">Type VII secretion protein EccB</fullName>
    </recommendedName>
</protein>
<keyword evidence="1" id="KW-0472">Membrane</keyword>
<reference evidence="2 3" key="1">
    <citation type="submission" date="2011-04" db="EMBL/GenBank/DDBJ databases">
        <title>Complete sequence of Cellulomonas fimi ATCC 484.</title>
        <authorList>
            <consortium name="US DOE Joint Genome Institute"/>
            <person name="Lucas S."/>
            <person name="Han J."/>
            <person name="Lapidus A."/>
            <person name="Cheng J.-F."/>
            <person name="Goodwin L."/>
            <person name="Pitluck S."/>
            <person name="Peters L."/>
            <person name="Chertkov O."/>
            <person name="Detter J.C."/>
            <person name="Han C."/>
            <person name="Tapia R."/>
            <person name="Land M."/>
            <person name="Hauser L."/>
            <person name="Kyrpides N."/>
            <person name="Ivanova N."/>
            <person name="Ovchinnikova G."/>
            <person name="Pagani I."/>
            <person name="Mead D."/>
            <person name="Brumm P."/>
            <person name="Woyke T."/>
        </authorList>
    </citation>
    <scope>NUCLEOTIDE SEQUENCE [LARGE SCALE GENOMIC DNA]</scope>
    <source>
        <strain evidence="3">ATCC 484 / DSM 20113 / JCM 1341 / NBRC 15513 / NCIMB 8980 / NCTC 7547</strain>
    </source>
</reference>
<dbReference type="EMBL" id="CP002666">
    <property type="protein sequence ID" value="AEE45097.1"/>
    <property type="molecule type" value="Genomic_DNA"/>
</dbReference>
<accession>F4H1C6</accession>
<evidence type="ECO:0008006" key="4">
    <source>
        <dbReference type="Google" id="ProtNLM"/>
    </source>
</evidence>
<dbReference type="HOGENOM" id="CLU_036302_1_0_11"/>
<dbReference type="STRING" id="590998.Celf_0960"/>
<dbReference type="Proteomes" id="UP000008460">
    <property type="component" value="Chromosome"/>
</dbReference>
<dbReference type="InterPro" id="IPR007795">
    <property type="entry name" value="T7SS_EccB"/>
</dbReference>
<evidence type="ECO:0000313" key="3">
    <source>
        <dbReference type="Proteomes" id="UP000008460"/>
    </source>
</evidence>
<dbReference type="NCBIfam" id="TIGR03919">
    <property type="entry name" value="T7SS_EccB"/>
    <property type="match status" value="1"/>
</dbReference>
<dbReference type="Gene3D" id="3.30.2390.20">
    <property type="entry name" value="Type VII secretion system EccB, repeat 1 domain"/>
    <property type="match status" value="1"/>
</dbReference>
<dbReference type="Pfam" id="PF05108">
    <property type="entry name" value="T7SS_ESX1_EccB"/>
    <property type="match status" value="1"/>
</dbReference>
<gene>
    <name evidence="2" type="ordered locus">Celf_0960</name>
</gene>